<reference evidence="3 4" key="1">
    <citation type="submission" date="2024-06" db="EMBL/GenBank/DDBJ databases">
        <title>The Natural Products Discovery Center: Release of the First 8490 Sequenced Strains for Exploring Actinobacteria Biosynthetic Diversity.</title>
        <authorList>
            <person name="Kalkreuter E."/>
            <person name="Kautsar S.A."/>
            <person name="Yang D."/>
            <person name="Bader C.D."/>
            <person name="Teijaro C.N."/>
            <person name="Fluegel L."/>
            <person name="Davis C.M."/>
            <person name="Simpson J.R."/>
            <person name="Lauterbach L."/>
            <person name="Steele A.D."/>
            <person name="Gui C."/>
            <person name="Meng S."/>
            <person name="Li G."/>
            <person name="Viehrig K."/>
            <person name="Ye F."/>
            <person name="Su P."/>
            <person name="Kiefer A.F."/>
            <person name="Nichols A."/>
            <person name="Cepeda A.J."/>
            <person name="Yan W."/>
            <person name="Fan B."/>
            <person name="Jiang Y."/>
            <person name="Adhikari A."/>
            <person name="Zheng C.-J."/>
            <person name="Schuster L."/>
            <person name="Cowan T.M."/>
            <person name="Smanski M.J."/>
            <person name="Chevrette M.G."/>
            <person name="De Carvalho L.P.S."/>
            <person name="Shen B."/>
        </authorList>
    </citation>
    <scope>NUCLEOTIDE SEQUENCE [LARGE SCALE GENOMIC DNA]</scope>
    <source>
        <strain evidence="3 4">NPDC005137</strain>
    </source>
</reference>
<protein>
    <submittedName>
        <fullName evidence="3">DUF485 domain-containing protein</fullName>
    </submittedName>
</protein>
<gene>
    <name evidence="3" type="ORF">ABZV61_11795</name>
</gene>
<organism evidence="3 4">
    <name type="scientific">Streptomyces sp. 900116325</name>
    <dbReference type="NCBI Taxonomy" id="3154295"/>
    <lineage>
        <taxon>Bacteria</taxon>
        <taxon>Bacillati</taxon>
        <taxon>Actinomycetota</taxon>
        <taxon>Actinomycetes</taxon>
        <taxon>Kitasatosporales</taxon>
        <taxon>Streptomycetaceae</taxon>
        <taxon>Streptomyces</taxon>
    </lineage>
</organism>
<dbReference type="InterPro" id="IPR007436">
    <property type="entry name" value="DUF485"/>
</dbReference>
<evidence type="ECO:0000256" key="2">
    <source>
        <dbReference type="SAM" id="Phobius"/>
    </source>
</evidence>
<feature type="transmembrane region" description="Helical" evidence="2">
    <location>
        <begin position="87"/>
        <end position="110"/>
    </location>
</feature>
<comment type="caution">
    <text evidence="3">The sequence shown here is derived from an EMBL/GenBank/DDBJ whole genome shotgun (WGS) entry which is preliminary data.</text>
</comment>
<feature type="region of interest" description="Disordered" evidence="1">
    <location>
        <begin position="1"/>
        <end position="75"/>
    </location>
</feature>
<evidence type="ECO:0000313" key="3">
    <source>
        <dbReference type="EMBL" id="MET8433465.1"/>
    </source>
</evidence>
<name>A0ABV2U6J3_9ACTN</name>
<keyword evidence="4" id="KW-1185">Reference proteome</keyword>
<dbReference type="Pfam" id="PF04341">
    <property type="entry name" value="DUF485"/>
    <property type="match status" value="1"/>
</dbReference>
<evidence type="ECO:0000256" key="1">
    <source>
        <dbReference type="SAM" id="MobiDB-lite"/>
    </source>
</evidence>
<feature type="compositionally biased region" description="Pro residues" evidence="1">
    <location>
        <begin position="55"/>
        <end position="71"/>
    </location>
</feature>
<dbReference type="RefSeq" id="WP_352304862.1">
    <property type="nucleotide sequence ID" value="NZ_JBEOSG010000008.1"/>
</dbReference>
<keyword evidence="2" id="KW-0472">Membrane</keyword>
<proteinExistence type="predicted"/>
<dbReference type="Proteomes" id="UP001550044">
    <property type="component" value="Unassembled WGS sequence"/>
</dbReference>
<sequence length="165" mass="18305">MSYEPAQPSPEHQPPRPPHRPRYQPRHQRPQPTHRPRYEPPHDPAFLLPWQSSTPAPPPRWPSPPTTPVPAPGHHSDLRRLRAAYRILRRGATLTALGFFTLFLLLSAFAPGLMTHPLGGGLTTGLALGLCQLPVTLLAIALYERTARNTVDPLAAELRRTGGTR</sequence>
<feature type="compositionally biased region" description="Pro residues" evidence="1">
    <location>
        <begin position="7"/>
        <end position="16"/>
    </location>
</feature>
<feature type="transmembrane region" description="Helical" evidence="2">
    <location>
        <begin position="122"/>
        <end position="143"/>
    </location>
</feature>
<feature type="compositionally biased region" description="Basic residues" evidence="1">
    <location>
        <begin position="17"/>
        <end position="35"/>
    </location>
</feature>
<accession>A0ABV2U6J3</accession>
<dbReference type="EMBL" id="JBEXIP010000006">
    <property type="protein sequence ID" value="MET8433465.1"/>
    <property type="molecule type" value="Genomic_DNA"/>
</dbReference>
<keyword evidence="2" id="KW-0812">Transmembrane</keyword>
<keyword evidence="2" id="KW-1133">Transmembrane helix</keyword>
<evidence type="ECO:0000313" key="4">
    <source>
        <dbReference type="Proteomes" id="UP001550044"/>
    </source>
</evidence>